<evidence type="ECO:0000256" key="1">
    <source>
        <dbReference type="ARBA" id="ARBA00008842"/>
    </source>
</evidence>
<dbReference type="InterPro" id="IPR036598">
    <property type="entry name" value="GOLD_dom_sf"/>
</dbReference>
<dbReference type="PANTHER" id="PTHR10972">
    <property type="entry name" value="OXYSTEROL-BINDING PROTEIN-RELATED"/>
    <property type="match status" value="1"/>
</dbReference>
<dbReference type="InterPro" id="IPR000648">
    <property type="entry name" value="Oxysterol-bd"/>
</dbReference>
<keyword evidence="4" id="KW-0446">Lipid-binding</keyword>
<comment type="similarity">
    <text evidence="1">Belongs to the OSBP family.</text>
</comment>
<accession>A0A1G4IS50</accession>
<evidence type="ECO:0000313" key="8">
    <source>
        <dbReference type="Proteomes" id="UP000190274"/>
    </source>
</evidence>
<dbReference type="InterPro" id="IPR011993">
    <property type="entry name" value="PH-like_dom_sf"/>
</dbReference>
<dbReference type="InterPro" id="IPR001849">
    <property type="entry name" value="PH_domain"/>
</dbReference>
<dbReference type="GO" id="GO:0032541">
    <property type="term" value="C:cortical endoplasmic reticulum"/>
    <property type="evidence" value="ECO:0007669"/>
    <property type="project" value="EnsemblFungi"/>
</dbReference>
<proteinExistence type="inferred from homology"/>
<evidence type="ECO:0000313" key="7">
    <source>
        <dbReference type="EMBL" id="SCU79649.1"/>
    </source>
</evidence>
<dbReference type="Proteomes" id="UP000190274">
    <property type="component" value="Chromosome B"/>
</dbReference>
<name>A0A1G4IS50_9SACH</name>
<dbReference type="GO" id="GO:0005886">
    <property type="term" value="C:plasma membrane"/>
    <property type="evidence" value="ECO:0007669"/>
    <property type="project" value="EnsemblFungi"/>
</dbReference>
<reference evidence="8" key="1">
    <citation type="submission" date="2016-03" db="EMBL/GenBank/DDBJ databases">
        <authorList>
            <person name="Devillers H."/>
        </authorList>
    </citation>
    <scope>NUCLEOTIDE SEQUENCE [LARGE SCALE GENOMIC DNA]</scope>
</reference>
<dbReference type="GO" id="GO:0030011">
    <property type="term" value="P:maintenance of cell polarity"/>
    <property type="evidence" value="ECO:0007669"/>
    <property type="project" value="EnsemblFungi"/>
</dbReference>
<dbReference type="GO" id="GO:0034727">
    <property type="term" value="P:piecemeal microautophagy of the nucleus"/>
    <property type="evidence" value="ECO:0007669"/>
    <property type="project" value="EnsemblFungi"/>
</dbReference>
<feature type="compositionally biased region" description="Polar residues" evidence="5">
    <location>
        <begin position="358"/>
        <end position="367"/>
    </location>
</feature>
<dbReference type="GO" id="GO:0006897">
    <property type="term" value="P:endocytosis"/>
    <property type="evidence" value="ECO:0007669"/>
    <property type="project" value="EnsemblFungi"/>
</dbReference>
<evidence type="ECO:0000256" key="2">
    <source>
        <dbReference type="ARBA" id="ARBA00022448"/>
    </source>
</evidence>
<protein>
    <submittedName>
        <fullName evidence="7">LADA_0B02212g1_1</fullName>
    </submittedName>
</protein>
<feature type="domain" description="PH" evidence="6">
    <location>
        <begin position="203"/>
        <end position="297"/>
    </location>
</feature>
<evidence type="ECO:0000256" key="5">
    <source>
        <dbReference type="SAM" id="MobiDB-lite"/>
    </source>
</evidence>
<dbReference type="Gene3D" id="2.30.29.30">
    <property type="entry name" value="Pleckstrin-homology domain (PH domain)/Phosphotyrosine-binding domain (PTB)"/>
    <property type="match status" value="1"/>
</dbReference>
<evidence type="ECO:0000256" key="4">
    <source>
        <dbReference type="ARBA" id="ARBA00023121"/>
    </source>
</evidence>
<dbReference type="SUPFAM" id="SSF50729">
    <property type="entry name" value="PH domain-like"/>
    <property type="match status" value="1"/>
</dbReference>
<keyword evidence="8" id="KW-1185">Reference proteome</keyword>
<dbReference type="OrthoDB" id="1854502at2759"/>
<dbReference type="AlphaFoldDB" id="A0A1G4IS50"/>
<dbReference type="GO" id="GO:0061709">
    <property type="term" value="P:reticulophagy"/>
    <property type="evidence" value="ECO:0007669"/>
    <property type="project" value="EnsemblFungi"/>
</dbReference>
<dbReference type="InterPro" id="IPR041680">
    <property type="entry name" value="PH_8"/>
</dbReference>
<sequence>METIDVQNRSFVVRWLKVSKGDTVTFQLKPLKRSVEAGIYKRQTTINNEAFQRNGGISKRRGSSNNVNVNGDSIGSVHIAPDTKTLLDYALNRSNSSSEEFVQRNRSKSISAVQQSTQDIPLNKKLVAQGFTQVQWLGTIPGNKYVEGSVQADEDGYYAFVLDNTSSKTAKKKILLGVENKTKGPENMPVHRSRSQLLRVKQGRILQGYMLKKRRKKLQGFTKRFFKLDLKYKAFSYYLNEYNNVCRGEILIPLATVSANKMTRLIIIDSGMEIWVLKAKDEATWSEWIQALQDCFKKEEKKPTRNQNSMVDEAAPSSLISGLKLIEQKLEFCRIKSLSYSPPSHEITDLKISGLTSSVSPTNSAQSGAPPHSGSKSVSRERLPELQDSPDALGILPYEHKLYKSLGEVEDLVRQWLAYSTNAIHKNAPTESLSIFSDEFYDAQDDNLDNEIDESEAGEGVIMLNDEEGVNALLLSQKKNIEKTEDNDDDNSSRYDAKFVQKSVPAAPGGDLYPLPSDIKVTRRNDIPEAASTPPSLLSFLRKNVGKDLTSISMPITSNEPITILQMLSETFEYSELLTKAAKTADDVQRIALVAAFACSYLSMHRSKTRALRKPFNPLLGETFELVREDKGIRLVAEKVSHKPQIFAFHVDHAEWDISYSVSPVQKFWGKSIEFVNEGELRLTIKSSGERYEWSQPITILKNIFAGERYVEPQNHMEVISSHNVKARVAFKAGGMFSGRSEDLTIAIHRGSQHVESLKGNWTKEIVNAKEGSTIWEIGRLVPNHERKYGFTQFAANLNQITDIEKGQLPSTDSRLRPDLRMYEEGKISEAEKLKLELEQQQRVRRSENNDVRPQYFQRVSDNHWAVITGREGYWERRRHNDWKNVDSLW</sequence>
<dbReference type="PANTHER" id="PTHR10972:SF203">
    <property type="entry name" value="OXYSTEROL-BINDING PROTEIN HOMOLOG 3"/>
    <property type="match status" value="1"/>
</dbReference>
<dbReference type="SUPFAM" id="SSF101576">
    <property type="entry name" value="Supernatant protein factor (SPF), C-terminal domain"/>
    <property type="match status" value="1"/>
</dbReference>
<keyword evidence="2" id="KW-0813">Transport</keyword>
<dbReference type="GO" id="GO:0097038">
    <property type="term" value="C:perinuclear endoplasmic reticulum"/>
    <property type="evidence" value="ECO:0007669"/>
    <property type="project" value="TreeGrafter"/>
</dbReference>
<dbReference type="InterPro" id="IPR037239">
    <property type="entry name" value="OSBP_sf"/>
</dbReference>
<dbReference type="GO" id="GO:0032934">
    <property type="term" value="F:sterol binding"/>
    <property type="evidence" value="ECO:0007669"/>
    <property type="project" value="TreeGrafter"/>
</dbReference>
<dbReference type="CDD" id="cd13289">
    <property type="entry name" value="PH_Osh3p_yeast"/>
    <property type="match status" value="1"/>
</dbReference>
<dbReference type="Pfam" id="PF15409">
    <property type="entry name" value="PH_8"/>
    <property type="match status" value="1"/>
</dbReference>
<dbReference type="GO" id="GO:0120015">
    <property type="term" value="F:sterol transfer activity"/>
    <property type="evidence" value="ECO:0007669"/>
    <property type="project" value="EnsemblFungi"/>
</dbReference>
<dbReference type="FunFam" id="2.40.160.120:FF:000001">
    <property type="entry name" value="Oxysterol-binding protein"/>
    <property type="match status" value="1"/>
</dbReference>
<gene>
    <name evidence="7" type="ORF">LADA_0B02212G</name>
</gene>
<evidence type="ECO:0000259" key="6">
    <source>
        <dbReference type="PROSITE" id="PS50003"/>
    </source>
</evidence>
<dbReference type="GO" id="GO:0005829">
    <property type="term" value="C:cytosol"/>
    <property type="evidence" value="ECO:0007669"/>
    <property type="project" value="TreeGrafter"/>
</dbReference>
<dbReference type="EMBL" id="LT598456">
    <property type="protein sequence ID" value="SCU79649.1"/>
    <property type="molecule type" value="Genomic_DNA"/>
</dbReference>
<dbReference type="SUPFAM" id="SSF144000">
    <property type="entry name" value="Oxysterol-binding protein-like"/>
    <property type="match status" value="1"/>
</dbReference>
<dbReference type="STRING" id="1266660.A0A1G4IS50"/>
<keyword evidence="3" id="KW-0445">Lipid transport</keyword>
<dbReference type="SMART" id="SM00233">
    <property type="entry name" value="PH"/>
    <property type="match status" value="1"/>
</dbReference>
<dbReference type="GO" id="GO:0006887">
    <property type="term" value="P:exocytosis"/>
    <property type="evidence" value="ECO:0007669"/>
    <property type="project" value="EnsemblFungi"/>
</dbReference>
<evidence type="ECO:0000256" key="3">
    <source>
        <dbReference type="ARBA" id="ARBA00023055"/>
    </source>
</evidence>
<organism evidence="7 8">
    <name type="scientific">Lachancea dasiensis</name>
    <dbReference type="NCBI Taxonomy" id="1072105"/>
    <lineage>
        <taxon>Eukaryota</taxon>
        <taxon>Fungi</taxon>
        <taxon>Dikarya</taxon>
        <taxon>Ascomycota</taxon>
        <taxon>Saccharomycotina</taxon>
        <taxon>Saccharomycetes</taxon>
        <taxon>Saccharomycetales</taxon>
        <taxon>Saccharomycetaceae</taxon>
        <taxon>Lachancea</taxon>
    </lineage>
</organism>
<dbReference type="PROSITE" id="PS50003">
    <property type="entry name" value="PH_DOMAIN"/>
    <property type="match status" value="1"/>
</dbReference>
<dbReference type="Pfam" id="PF01237">
    <property type="entry name" value="Oxysterol_BP"/>
    <property type="match status" value="1"/>
</dbReference>
<dbReference type="Gene3D" id="2.40.160.120">
    <property type="match status" value="1"/>
</dbReference>
<dbReference type="GO" id="GO:0001403">
    <property type="term" value="P:invasive growth in response to glucose limitation"/>
    <property type="evidence" value="ECO:0007669"/>
    <property type="project" value="EnsemblFungi"/>
</dbReference>
<dbReference type="GO" id="GO:0007124">
    <property type="term" value="P:pseudohyphal growth"/>
    <property type="evidence" value="ECO:0007669"/>
    <property type="project" value="EnsemblFungi"/>
</dbReference>
<dbReference type="GO" id="GO:0000742">
    <property type="term" value="P:karyogamy involved in conjugation with cellular fusion"/>
    <property type="evidence" value="ECO:0007669"/>
    <property type="project" value="EnsemblFungi"/>
</dbReference>
<feature type="region of interest" description="Disordered" evidence="5">
    <location>
        <begin position="358"/>
        <end position="390"/>
    </location>
</feature>
<dbReference type="GO" id="GO:0035621">
    <property type="term" value="P:ER to Golgi ceramide transport"/>
    <property type="evidence" value="ECO:0007669"/>
    <property type="project" value="EnsemblFungi"/>
</dbReference>